<dbReference type="AlphaFoldDB" id="A0A7S2VA88"/>
<dbReference type="PANTHER" id="PTHR46458">
    <property type="entry name" value="BLR2807 PROTEIN"/>
    <property type="match status" value="1"/>
</dbReference>
<evidence type="ECO:0000256" key="7">
    <source>
        <dbReference type="SAM" id="MobiDB-lite"/>
    </source>
</evidence>
<dbReference type="GO" id="GO:0046872">
    <property type="term" value="F:metal ion binding"/>
    <property type="evidence" value="ECO:0007669"/>
    <property type="project" value="UniProtKB-KW"/>
</dbReference>
<dbReference type="Pfam" id="PF00042">
    <property type="entry name" value="Globin"/>
    <property type="match status" value="1"/>
</dbReference>
<dbReference type="GO" id="GO:0020037">
    <property type="term" value="F:heme binding"/>
    <property type="evidence" value="ECO:0007669"/>
    <property type="project" value="InterPro"/>
</dbReference>
<dbReference type="CDD" id="cd01040">
    <property type="entry name" value="Mb-like"/>
    <property type="match status" value="1"/>
</dbReference>
<feature type="domain" description="Globin" evidence="8">
    <location>
        <begin position="3"/>
        <end position="151"/>
    </location>
</feature>
<feature type="compositionally biased region" description="Acidic residues" evidence="7">
    <location>
        <begin position="152"/>
        <end position="162"/>
    </location>
</feature>
<dbReference type="Gene3D" id="1.10.490.10">
    <property type="entry name" value="Globins"/>
    <property type="match status" value="1"/>
</dbReference>
<evidence type="ECO:0000256" key="6">
    <source>
        <dbReference type="RuleBase" id="RU000356"/>
    </source>
</evidence>
<organism evidence="9">
    <name type="scientific">Entomoneis paludosa</name>
    <dbReference type="NCBI Taxonomy" id="265537"/>
    <lineage>
        <taxon>Eukaryota</taxon>
        <taxon>Sar</taxon>
        <taxon>Stramenopiles</taxon>
        <taxon>Ochrophyta</taxon>
        <taxon>Bacillariophyta</taxon>
        <taxon>Bacillariophyceae</taxon>
        <taxon>Bacillariophycidae</taxon>
        <taxon>Entomoneidaceae</taxon>
        <taxon>Entomoneis</taxon>
    </lineage>
</organism>
<dbReference type="InterPro" id="IPR012292">
    <property type="entry name" value="Globin/Proto"/>
</dbReference>
<proteinExistence type="inferred from homology"/>
<feature type="compositionally biased region" description="Basic and acidic residues" evidence="7">
    <location>
        <begin position="163"/>
        <end position="172"/>
    </location>
</feature>
<evidence type="ECO:0000313" key="9">
    <source>
        <dbReference type="EMBL" id="CAD9941976.1"/>
    </source>
</evidence>
<feature type="region of interest" description="Disordered" evidence="7">
    <location>
        <begin position="152"/>
        <end position="208"/>
    </location>
</feature>
<dbReference type="SUPFAM" id="SSF46458">
    <property type="entry name" value="Globin-like"/>
    <property type="match status" value="1"/>
</dbReference>
<dbReference type="PANTHER" id="PTHR46458:SF1">
    <property type="entry name" value="GEO09476P1"/>
    <property type="match status" value="1"/>
</dbReference>
<dbReference type="PROSITE" id="PS01033">
    <property type="entry name" value="GLOBIN"/>
    <property type="match status" value="1"/>
</dbReference>
<keyword evidence="1 6" id="KW-0813">Transport</keyword>
<dbReference type="GO" id="GO:0019825">
    <property type="term" value="F:oxygen binding"/>
    <property type="evidence" value="ECO:0007669"/>
    <property type="project" value="InterPro"/>
</dbReference>
<evidence type="ECO:0000256" key="4">
    <source>
        <dbReference type="ARBA" id="ARBA00022723"/>
    </source>
</evidence>
<evidence type="ECO:0000256" key="1">
    <source>
        <dbReference type="ARBA" id="ARBA00022448"/>
    </source>
</evidence>
<reference evidence="9" key="1">
    <citation type="submission" date="2021-01" db="EMBL/GenBank/DDBJ databases">
        <authorList>
            <person name="Corre E."/>
            <person name="Pelletier E."/>
            <person name="Niang G."/>
            <person name="Scheremetjew M."/>
            <person name="Finn R."/>
            <person name="Kale V."/>
            <person name="Holt S."/>
            <person name="Cochrane G."/>
            <person name="Meng A."/>
            <person name="Brown T."/>
            <person name="Cohen L."/>
        </authorList>
    </citation>
    <scope>NUCLEOTIDE SEQUENCE</scope>
    <source>
        <strain evidence="9">CCMP125</strain>
    </source>
</reference>
<name>A0A7S2VA88_9STRA</name>
<sequence length="208" mass="23796">MDQVNPDFIGAVLEIWDDARFDGLDFYSEFGPRTLQRLFEIHPESKEVFGVNQNPKMFQARVDAHAKSLVLLVDGVFQMLTNQPDMMDQVFEQLGQKHEMAGVTKDLFPHMGAAIGYALETFMEEPFTDDEKYAWGEVYTALAYEITKFYTEDVDDDEDDPDQEAKADATMKEEEEDEKDESPKHHGHEHRHSIDDVTQQVAAVSIGE</sequence>
<keyword evidence="3 6" id="KW-0561">Oxygen transport</keyword>
<keyword evidence="5" id="KW-0408">Iron</keyword>
<evidence type="ECO:0000256" key="2">
    <source>
        <dbReference type="ARBA" id="ARBA00022617"/>
    </source>
</evidence>
<dbReference type="InterPro" id="IPR044399">
    <property type="entry name" value="Mb-like_M"/>
</dbReference>
<comment type="similarity">
    <text evidence="6">Belongs to the globin family.</text>
</comment>
<gene>
    <name evidence="9" type="ORF">APAL1065_LOCUS1220</name>
</gene>
<dbReference type="InterPro" id="IPR050532">
    <property type="entry name" value="Globin-like_OT"/>
</dbReference>
<dbReference type="GO" id="GO:0005344">
    <property type="term" value="F:oxygen carrier activity"/>
    <property type="evidence" value="ECO:0007669"/>
    <property type="project" value="UniProtKB-KW"/>
</dbReference>
<dbReference type="InterPro" id="IPR000971">
    <property type="entry name" value="Globin"/>
</dbReference>
<evidence type="ECO:0000259" key="8">
    <source>
        <dbReference type="PROSITE" id="PS01033"/>
    </source>
</evidence>
<dbReference type="InterPro" id="IPR009050">
    <property type="entry name" value="Globin-like_sf"/>
</dbReference>
<evidence type="ECO:0000256" key="5">
    <source>
        <dbReference type="ARBA" id="ARBA00023004"/>
    </source>
</evidence>
<accession>A0A7S2VA88</accession>
<protein>
    <recommendedName>
        <fullName evidence="8">Globin domain-containing protein</fullName>
    </recommendedName>
</protein>
<keyword evidence="2 6" id="KW-0349">Heme</keyword>
<keyword evidence="4" id="KW-0479">Metal-binding</keyword>
<dbReference type="EMBL" id="HBHT01001885">
    <property type="protein sequence ID" value="CAD9941976.1"/>
    <property type="molecule type" value="Transcribed_RNA"/>
</dbReference>
<evidence type="ECO:0000256" key="3">
    <source>
        <dbReference type="ARBA" id="ARBA00022621"/>
    </source>
</evidence>